<accession>A0ACB5T754</accession>
<keyword evidence="2" id="KW-1185">Reference proteome</keyword>
<sequence>MLQSNSARLLLASASNASRLLLPSLSRVALATPTRRLLHQAAATHNIDIGDHIPTGIPVFDKTPLEKIDMGKELAGKKVLIVGVPGAFSPTCTEQTVHDYVRKLPYFMSRGFQQLIFVSVNDPYVMAAWRDSLGIPAHHPNVVFLSDPKGKFVEKLGLTFDASDFMGNHRAKRFTLAVEDGLVVAKFVEKDSTKCDITLPKRILDKLPGLD</sequence>
<dbReference type="Proteomes" id="UP001165064">
    <property type="component" value="Unassembled WGS sequence"/>
</dbReference>
<proteinExistence type="predicted"/>
<comment type="caution">
    <text evidence="1">The sequence shown here is derived from an EMBL/GenBank/DDBJ whole genome shotgun (WGS) entry which is preliminary data.</text>
</comment>
<reference evidence="1" key="1">
    <citation type="submission" date="2023-04" db="EMBL/GenBank/DDBJ databases">
        <title>Ambrosiozyma monospora NBRC 10751.</title>
        <authorList>
            <person name="Ichikawa N."/>
            <person name="Sato H."/>
            <person name="Tonouchi N."/>
        </authorList>
    </citation>
    <scope>NUCLEOTIDE SEQUENCE</scope>
    <source>
        <strain evidence="1">NBRC 10751</strain>
    </source>
</reference>
<dbReference type="EMBL" id="BSXS01004211">
    <property type="protein sequence ID" value="GME82600.1"/>
    <property type="molecule type" value="Genomic_DNA"/>
</dbReference>
<evidence type="ECO:0000313" key="2">
    <source>
        <dbReference type="Proteomes" id="UP001165064"/>
    </source>
</evidence>
<evidence type="ECO:0000313" key="1">
    <source>
        <dbReference type="EMBL" id="GME82600.1"/>
    </source>
</evidence>
<organism evidence="1 2">
    <name type="scientific">Ambrosiozyma monospora</name>
    <name type="common">Yeast</name>
    <name type="synonym">Endomycopsis monosporus</name>
    <dbReference type="NCBI Taxonomy" id="43982"/>
    <lineage>
        <taxon>Eukaryota</taxon>
        <taxon>Fungi</taxon>
        <taxon>Dikarya</taxon>
        <taxon>Ascomycota</taxon>
        <taxon>Saccharomycotina</taxon>
        <taxon>Pichiomycetes</taxon>
        <taxon>Pichiales</taxon>
        <taxon>Pichiaceae</taxon>
        <taxon>Ambrosiozyma</taxon>
    </lineage>
</organism>
<gene>
    <name evidence="1" type="ORF">Amon02_000561700</name>
</gene>
<name>A0ACB5T754_AMBMO</name>
<protein>
    <submittedName>
        <fullName evidence="1">Unnamed protein product</fullName>
    </submittedName>
</protein>